<feature type="domain" description="Gfo/Idh/MocA-like oxidoreductase N-terminal" evidence="3">
    <location>
        <begin position="3"/>
        <end position="120"/>
    </location>
</feature>
<proteinExistence type="inferred from homology"/>
<dbReference type="Pfam" id="PF22725">
    <property type="entry name" value="GFO_IDH_MocA_C3"/>
    <property type="match status" value="1"/>
</dbReference>
<keyword evidence="2" id="KW-0560">Oxidoreductase</keyword>
<comment type="similarity">
    <text evidence="1">Belongs to the Gfo/Idh/MocA family.</text>
</comment>
<feature type="domain" description="GFO/IDH/MocA-like oxidoreductase" evidence="4">
    <location>
        <begin position="131"/>
        <end position="245"/>
    </location>
</feature>
<evidence type="ECO:0000313" key="6">
    <source>
        <dbReference type="Proteomes" id="UP000782705"/>
    </source>
</evidence>
<evidence type="ECO:0000256" key="2">
    <source>
        <dbReference type="ARBA" id="ARBA00023002"/>
    </source>
</evidence>
<dbReference type="InterPro" id="IPR050984">
    <property type="entry name" value="Gfo/Idh/MocA_domain"/>
</dbReference>
<dbReference type="SUPFAM" id="SSF55347">
    <property type="entry name" value="Glyceraldehyde-3-phosphate dehydrogenase-like, C-terminal domain"/>
    <property type="match status" value="1"/>
</dbReference>
<dbReference type="Gene3D" id="3.30.360.10">
    <property type="entry name" value="Dihydrodipicolinate Reductase, domain 2"/>
    <property type="match status" value="1"/>
</dbReference>
<dbReference type="InterPro" id="IPR055170">
    <property type="entry name" value="GFO_IDH_MocA-like_dom"/>
</dbReference>
<organism evidence="5 6">
    <name type="scientific">Candidatus Enterococcus willemsii</name>
    <dbReference type="NCBI Taxonomy" id="1857215"/>
    <lineage>
        <taxon>Bacteria</taxon>
        <taxon>Bacillati</taxon>
        <taxon>Bacillota</taxon>
        <taxon>Bacilli</taxon>
        <taxon>Lactobacillales</taxon>
        <taxon>Enterococcaceae</taxon>
        <taxon>Enterococcus</taxon>
    </lineage>
</organism>
<accession>A0ABQ6Z139</accession>
<keyword evidence="6" id="KW-1185">Reference proteome</keyword>
<evidence type="ECO:0000313" key="5">
    <source>
        <dbReference type="EMBL" id="KAF1304523.1"/>
    </source>
</evidence>
<evidence type="ECO:0000259" key="3">
    <source>
        <dbReference type="Pfam" id="PF01408"/>
    </source>
</evidence>
<sequence>MSIRYGIISTAQIVPRFVAGVNESEDGVVTAIASRNLEKAQQVAQELAIPTAYGSYQELYEDDNVDIVYVATYNKGHYEAAKNALLAGKHVLVEKPFTLSWDEADELFELAKQQNCFLMEAQKAVFLPITQYVKKLIQEKQLGDVRYLRSFTAYPNVDHISWFDSLDAGGGALHGSGSYGLQYMLYVTGTEIEEAAGTALIEPGKTDSQCDVSVLLTNNIQGNVFVTTNFGSDSQLTIFGNQGQVVIPKFWKTQEATVTINGESEHIHLPHQSEFVFEVNHVNECLAKGLTESPIMTKDLTLQTIELVEKMYEQWVE</sequence>
<dbReference type="RefSeq" id="WP_161901553.1">
    <property type="nucleotide sequence ID" value="NZ_MAEL01000031.1"/>
</dbReference>
<evidence type="ECO:0000256" key="1">
    <source>
        <dbReference type="ARBA" id="ARBA00010928"/>
    </source>
</evidence>
<comment type="caution">
    <text evidence="5">The sequence shown here is derived from an EMBL/GenBank/DDBJ whole genome shotgun (WGS) entry which is preliminary data.</text>
</comment>
<protein>
    <submittedName>
        <fullName evidence="5">Oxidoreductase</fullName>
    </submittedName>
</protein>
<dbReference type="InterPro" id="IPR036291">
    <property type="entry name" value="NAD(P)-bd_dom_sf"/>
</dbReference>
<name>A0ABQ6Z139_9ENTE</name>
<dbReference type="Proteomes" id="UP000782705">
    <property type="component" value="Unassembled WGS sequence"/>
</dbReference>
<dbReference type="Pfam" id="PF01408">
    <property type="entry name" value="GFO_IDH_MocA"/>
    <property type="match status" value="1"/>
</dbReference>
<dbReference type="PANTHER" id="PTHR22604">
    <property type="entry name" value="OXIDOREDUCTASES"/>
    <property type="match status" value="1"/>
</dbReference>
<dbReference type="EMBL" id="MAEL01000031">
    <property type="protein sequence ID" value="KAF1304523.1"/>
    <property type="molecule type" value="Genomic_DNA"/>
</dbReference>
<gene>
    <name evidence="5" type="ORF">BAU17_09985</name>
</gene>
<dbReference type="SUPFAM" id="SSF51735">
    <property type="entry name" value="NAD(P)-binding Rossmann-fold domains"/>
    <property type="match status" value="1"/>
</dbReference>
<reference evidence="5 6" key="1">
    <citation type="submission" date="2016-06" db="EMBL/GenBank/DDBJ databases">
        <title>Four novel species of enterococci isolated from chicken manure.</title>
        <authorList>
            <person name="Van Tyne D."/>
        </authorList>
    </citation>
    <scope>NUCLEOTIDE SEQUENCE [LARGE SCALE GENOMIC DNA]</scope>
    <source>
        <strain evidence="5 6">CU12B</strain>
    </source>
</reference>
<dbReference type="InterPro" id="IPR000683">
    <property type="entry name" value="Gfo/Idh/MocA-like_OxRdtase_N"/>
</dbReference>
<dbReference type="PANTHER" id="PTHR22604:SF105">
    <property type="entry name" value="TRANS-1,2-DIHYDROBENZENE-1,2-DIOL DEHYDROGENASE"/>
    <property type="match status" value="1"/>
</dbReference>
<dbReference type="Gene3D" id="3.40.50.720">
    <property type="entry name" value="NAD(P)-binding Rossmann-like Domain"/>
    <property type="match status" value="1"/>
</dbReference>
<evidence type="ECO:0000259" key="4">
    <source>
        <dbReference type="Pfam" id="PF22725"/>
    </source>
</evidence>